<dbReference type="Proteomes" id="UP000823638">
    <property type="component" value="Unassembled WGS sequence"/>
</dbReference>
<proteinExistence type="predicted"/>
<evidence type="ECO:0000313" key="1">
    <source>
        <dbReference type="EMBL" id="MBO8456643.1"/>
    </source>
</evidence>
<sequence length="133" mass="14862">MQYAVNTAENMLTAQQMEKLSSLFDEEGKPKMKYVKLQDERQIGIPLASLTPASYLSIAEIELEFAVKISDSLTKGDGPHERTSCQVSFVGTERKKFFGNNNGGVIRIKMKFNEQSEPESVARIREILDSTVG</sequence>
<accession>A0A9D9HML5</accession>
<name>A0A9D9HML5_9SPIR</name>
<dbReference type="AlphaFoldDB" id="A0A9D9HML5"/>
<comment type="caution">
    <text evidence="1">The sequence shown here is derived from an EMBL/GenBank/DDBJ whole genome shotgun (WGS) entry which is preliminary data.</text>
</comment>
<dbReference type="InterPro" id="IPR024510">
    <property type="entry name" value="DUF2589"/>
</dbReference>
<organism evidence="1 2">
    <name type="scientific">Candidatus Gallitreponema excrementavium</name>
    <dbReference type="NCBI Taxonomy" id="2840840"/>
    <lineage>
        <taxon>Bacteria</taxon>
        <taxon>Pseudomonadati</taxon>
        <taxon>Spirochaetota</taxon>
        <taxon>Spirochaetia</taxon>
        <taxon>Spirochaetales</taxon>
        <taxon>Candidatus Gallitreponema</taxon>
    </lineage>
</organism>
<evidence type="ECO:0000313" key="2">
    <source>
        <dbReference type="Proteomes" id="UP000823638"/>
    </source>
</evidence>
<reference evidence="1" key="1">
    <citation type="submission" date="2020-10" db="EMBL/GenBank/DDBJ databases">
        <authorList>
            <person name="Gilroy R."/>
        </authorList>
    </citation>
    <scope>NUCLEOTIDE SEQUENCE</scope>
    <source>
        <strain evidence="1">10532</strain>
    </source>
</reference>
<dbReference type="Pfam" id="PF11655">
    <property type="entry name" value="DUF2589"/>
    <property type="match status" value="1"/>
</dbReference>
<gene>
    <name evidence="1" type="ORF">IAA81_00250</name>
</gene>
<protein>
    <submittedName>
        <fullName evidence="1">DUF2589 domain-containing protein</fullName>
    </submittedName>
</protein>
<dbReference type="EMBL" id="JADIMM010000006">
    <property type="protein sequence ID" value="MBO8456643.1"/>
    <property type="molecule type" value="Genomic_DNA"/>
</dbReference>
<reference evidence="1" key="2">
    <citation type="journal article" date="2021" name="PeerJ">
        <title>Extensive microbial diversity within the chicken gut microbiome revealed by metagenomics and culture.</title>
        <authorList>
            <person name="Gilroy R."/>
            <person name="Ravi A."/>
            <person name="Getino M."/>
            <person name="Pursley I."/>
            <person name="Horton D.L."/>
            <person name="Alikhan N.F."/>
            <person name="Baker D."/>
            <person name="Gharbi K."/>
            <person name="Hall N."/>
            <person name="Watson M."/>
            <person name="Adriaenssens E.M."/>
            <person name="Foster-Nyarko E."/>
            <person name="Jarju S."/>
            <person name="Secka A."/>
            <person name="Antonio M."/>
            <person name="Oren A."/>
            <person name="Chaudhuri R.R."/>
            <person name="La Ragione R."/>
            <person name="Hildebrand F."/>
            <person name="Pallen M.J."/>
        </authorList>
    </citation>
    <scope>NUCLEOTIDE SEQUENCE</scope>
    <source>
        <strain evidence="1">10532</strain>
    </source>
</reference>